<feature type="region of interest" description="Disordered" evidence="1">
    <location>
        <begin position="1"/>
        <end position="44"/>
    </location>
</feature>
<keyword evidence="3" id="KW-1185">Reference proteome</keyword>
<comment type="caution">
    <text evidence="2">The sequence shown here is derived from an EMBL/GenBank/DDBJ whole genome shotgun (WGS) entry which is preliminary data.</text>
</comment>
<name>A0AAN8XCW2_HALRR</name>
<proteinExistence type="predicted"/>
<evidence type="ECO:0000313" key="3">
    <source>
        <dbReference type="Proteomes" id="UP001381693"/>
    </source>
</evidence>
<gene>
    <name evidence="2" type="ORF">SK128_003361</name>
</gene>
<dbReference type="Proteomes" id="UP001381693">
    <property type="component" value="Unassembled WGS sequence"/>
</dbReference>
<dbReference type="Gene3D" id="2.130.10.10">
    <property type="entry name" value="YVTN repeat-like/Quinoprotein amine dehydrogenase"/>
    <property type="match status" value="2"/>
</dbReference>
<dbReference type="AlphaFoldDB" id="A0AAN8XCW2"/>
<accession>A0AAN8XCW2</accession>
<evidence type="ECO:0000313" key="2">
    <source>
        <dbReference type="EMBL" id="KAK7076685.1"/>
    </source>
</evidence>
<dbReference type="SUPFAM" id="SSF50978">
    <property type="entry name" value="WD40 repeat-like"/>
    <property type="match status" value="1"/>
</dbReference>
<reference evidence="2 3" key="1">
    <citation type="submission" date="2023-11" db="EMBL/GenBank/DDBJ databases">
        <title>Halocaridina rubra genome assembly.</title>
        <authorList>
            <person name="Smith C."/>
        </authorList>
    </citation>
    <scope>NUCLEOTIDE SEQUENCE [LARGE SCALE GENOMIC DNA]</scope>
    <source>
        <strain evidence="2">EP-1</strain>
        <tissue evidence="2">Whole</tissue>
    </source>
</reference>
<dbReference type="InterPro" id="IPR036322">
    <property type="entry name" value="WD40_repeat_dom_sf"/>
</dbReference>
<evidence type="ECO:0000256" key="1">
    <source>
        <dbReference type="SAM" id="MobiDB-lite"/>
    </source>
</evidence>
<dbReference type="PANTHER" id="PTHR47822:SF2">
    <property type="entry name" value="F-BOX AND WD-40 DOMAIN PROTEIN 7"/>
    <property type="match status" value="1"/>
</dbReference>
<dbReference type="PANTHER" id="PTHR47822">
    <property type="entry name" value="CARBOHYDRATE BINDING DOMAIN CONTAINING PROTEIN"/>
    <property type="match status" value="1"/>
</dbReference>
<feature type="non-terminal residue" evidence="2">
    <location>
        <position position="360"/>
    </location>
</feature>
<sequence>MSDSEGVRGSSLGSHEVVSPQPTPSLVLPNQPSSPTIKTPPSTLSVLGPSLAGREKRVSTASSVASASSLASLLSKLHNPHPASLSLEGKLKIRATIDCGSDVLSCKFSPDGSTVAAALRSGLVKFFTQTGMFSYQLQLPDDASSNDLSPITSPPATSIFWLPGGQPDAVLVTYSDGRVATWQGRNIGALCLDEGVDVRGIVVPGMDGQIVTYTRQDVTVRDVNTLKPVSSMDQGMSGQLIGRGAWWAVSGRGRELVGGGNCLTWWDVRSGAVTRSVGGVHIRGPALSWHQNSNRVVSGSWGGGSDSVKIWEATTARLTHILHSESTNTSVYSTTWAGKEVVAIGGGDPNLLRLTTLDNT</sequence>
<feature type="compositionally biased region" description="Low complexity" evidence="1">
    <location>
        <begin position="33"/>
        <end position="44"/>
    </location>
</feature>
<organism evidence="2 3">
    <name type="scientific">Halocaridina rubra</name>
    <name type="common">Hawaiian red shrimp</name>
    <dbReference type="NCBI Taxonomy" id="373956"/>
    <lineage>
        <taxon>Eukaryota</taxon>
        <taxon>Metazoa</taxon>
        <taxon>Ecdysozoa</taxon>
        <taxon>Arthropoda</taxon>
        <taxon>Crustacea</taxon>
        <taxon>Multicrustacea</taxon>
        <taxon>Malacostraca</taxon>
        <taxon>Eumalacostraca</taxon>
        <taxon>Eucarida</taxon>
        <taxon>Decapoda</taxon>
        <taxon>Pleocyemata</taxon>
        <taxon>Caridea</taxon>
        <taxon>Atyoidea</taxon>
        <taxon>Atyidae</taxon>
        <taxon>Halocaridina</taxon>
    </lineage>
</organism>
<dbReference type="EMBL" id="JAXCGZ010009577">
    <property type="protein sequence ID" value="KAK7076685.1"/>
    <property type="molecule type" value="Genomic_DNA"/>
</dbReference>
<protein>
    <submittedName>
        <fullName evidence="2">Uncharacterized protein</fullName>
    </submittedName>
</protein>
<dbReference type="InterPro" id="IPR015943">
    <property type="entry name" value="WD40/YVTN_repeat-like_dom_sf"/>
</dbReference>